<comment type="caution">
    <text evidence="2">The sequence shown here is derived from an EMBL/GenBank/DDBJ whole genome shotgun (WGS) entry which is preliminary data.</text>
</comment>
<feature type="region of interest" description="Disordered" evidence="1">
    <location>
        <begin position="113"/>
        <end position="141"/>
    </location>
</feature>
<dbReference type="AlphaFoldDB" id="A0AAW2E9E3"/>
<dbReference type="Proteomes" id="UP001430953">
    <property type="component" value="Unassembled WGS sequence"/>
</dbReference>
<evidence type="ECO:0000313" key="3">
    <source>
        <dbReference type="Proteomes" id="UP001430953"/>
    </source>
</evidence>
<feature type="compositionally biased region" description="Pro residues" evidence="1">
    <location>
        <begin position="120"/>
        <end position="141"/>
    </location>
</feature>
<reference evidence="2 3" key="1">
    <citation type="submission" date="2023-03" db="EMBL/GenBank/DDBJ databases">
        <title>High recombination rates correlate with genetic variation in Cardiocondyla obscurior ants.</title>
        <authorList>
            <person name="Errbii M."/>
        </authorList>
    </citation>
    <scope>NUCLEOTIDE SEQUENCE [LARGE SCALE GENOMIC DNA]</scope>
    <source>
        <strain evidence="2">Alpha-2009</strain>
        <tissue evidence="2">Whole body</tissue>
    </source>
</reference>
<accession>A0AAW2E9E3</accession>
<evidence type="ECO:0000313" key="2">
    <source>
        <dbReference type="EMBL" id="KAL0098896.1"/>
    </source>
</evidence>
<sequence length="199" mass="22437">MNNKSVSGYNVQWTPYQLETPAPPLFKPTVSTKKKGNLWAWVYKLPIKTQAKIRRQINDTTKKRHRGRRSCRAGRREKARQLLRNFKTPGVFNPAVFPIEPTPAPAGYKSPPQITNTAPPAIPPPRPPAQLSEIPPPRPSAPSLPQITRIEKFKPRVCIIKPTPVLPIPQAPKTGTPVGTVVQRSSRQINDKWNWLMKI</sequence>
<evidence type="ECO:0000256" key="1">
    <source>
        <dbReference type="SAM" id="MobiDB-lite"/>
    </source>
</evidence>
<name>A0AAW2E9E3_9HYME</name>
<keyword evidence="3" id="KW-1185">Reference proteome</keyword>
<protein>
    <submittedName>
        <fullName evidence="2">Uncharacterized protein</fullName>
    </submittedName>
</protein>
<organism evidence="2 3">
    <name type="scientific">Cardiocondyla obscurior</name>
    <dbReference type="NCBI Taxonomy" id="286306"/>
    <lineage>
        <taxon>Eukaryota</taxon>
        <taxon>Metazoa</taxon>
        <taxon>Ecdysozoa</taxon>
        <taxon>Arthropoda</taxon>
        <taxon>Hexapoda</taxon>
        <taxon>Insecta</taxon>
        <taxon>Pterygota</taxon>
        <taxon>Neoptera</taxon>
        <taxon>Endopterygota</taxon>
        <taxon>Hymenoptera</taxon>
        <taxon>Apocrita</taxon>
        <taxon>Aculeata</taxon>
        <taxon>Formicoidea</taxon>
        <taxon>Formicidae</taxon>
        <taxon>Myrmicinae</taxon>
        <taxon>Cardiocondyla</taxon>
    </lineage>
</organism>
<gene>
    <name evidence="2" type="ORF">PUN28_020806</name>
</gene>
<dbReference type="EMBL" id="JADYXP020000031">
    <property type="protein sequence ID" value="KAL0098896.1"/>
    <property type="molecule type" value="Genomic_DNA"/>
</dbReference>
<proteinExistence type="predicted"/>